<gene>
    <name evidence="4" type="ORF">UA74_00510</name>
</gene>
<keyword evidence="2" id="KW-0812">Transmembrane</keyword>
<evidence type="ECO:0000259" key="3">
    <source>
        <dbReference type="PROSITE" id="PS51549"/>
    </source>
</evidence>
<dbReference type="Proteomes" id="UP000185511">
    <property type="component" value="Chromosome"/>
</dbReference>
<dbReference type="InterPro" id="IPR019545">
    <property type="entry name" value="DM13_domain"/>
</dbReference>
<reference evidence="5" key="1">
    <citation type="submission" date="2016-06" db="EMBL/GenBank/DDBJ databases">
        <title>Complete genome sequence of Actinoalloteichus fjordicus DSM 46855 (=ADI127-17), type strain of the new species Actinoalloteichus fjordicus.</title>
        <authorList>
            <person name="Ruckert C."/>
            <person name="Nouioui I."/>
            <person name="Willmese J."/>
            <person name="van Wezel G."/>
            <person name="Klenk H.-P."/>
            <person name="Kalinowski J."/>
            <person name="Zotchev S.B."/>
        </authorList>
    </citation>
    <scope>NUCLEOTIDE SEQUENCE [LARGE SCALE GENOMIC DNA]</scope>
    <source>
        <strain evidence="5">ADI127-7</strain>
    </source>
</reference>
<dbReference type="RefSeq" id="WP_232237579.1">
    <property type="nucleotide sequence ID" value="NZ_CP016076.1"/>
</dbReference>
<keyword evidence="2" id="KW-0472">Membrane</keyword>
<keyword evidence="5" id="KW-1185">Reference proteome</keyword>
<accession>A0AAC9PPU0</accession>
<name>A0AAC9PPU0_9PSEU</name>
<protein>
    <submittedName>
        <fullName evidence="4">Electron transfer protein with DM13 domain</fullName>
    </submittedName>
</protein>
<dbReference type="Pfam" id="PF10517">
    <property type="entry name" value="DM13"/>
    <property type="match status" value="1"/>
</dbReference>
<feature type="region of interest" description="Disordered" evidence="1">
    <location>
        <begin position="48"/>
        <end position="89"/>
    </location>
</feature>
<dbReference type="AlphaFoldDB" id="A0AAC9PPU0"/>
<dbReference type="EMBL" id="CP016076">
    <property type="protein sequence ID" value="APU12201.1"/>
    <property type="molecule type" value="Genomic_DNA"/>
</dbReference>
<organism evidence="4 5">
    <name type="scientific">Actinoalloteichus fjordicus</name>
    <dbReference type="NCBI Taxonomy" id="1612552"/>
    <lineage>
        <taxon>Bacteria</taxon>
        <taxon>Bacillati</taxon>
        <taxon>Actinomycetota</taxon>
        <taxon>Actinomycetes</taxon>
        <taxon>Pseudonocardiales</taxon>
        <taxon>Pseudonocardiaceae</taxon>
        <taxon>Actinoalloteichus</taxon>
    </lineage>
</organism>
<dbReference type="PROSITE" id="PS51549">
    <property type="entry name" value="DM13"/>
    <property type="match status" value="1"/>
</dbReference>
<feature type="domain" description="DM13" evidence="3">
    <location>
        <begin position="93"/>
        <end position="203"/>
    </location>
</feature>
<keyword evidence="2" id="KW-1133">Transmembrane helix</keyword>
<proteinExistence type="predicted"/>
<evidence type="ECO:0000256" key="2">
    <source>
        <dbReference type="SAM" id="Phobius"/>
    </source>
</evidence>
<sequence length="204" mass="21895">MKHSDGPRRGLLRRLMPMIGVGLSVVVLAVGLWAFQPWRLWTSSTVDEARPTVGPTSTSSMPIESEEPMAGSSADPVEPEPETAGPATPTEPIVLATGEFVSQEHETSGTAEVLELPDGSRIVRLTGLASSDGPDLRVALTDQEAGGDWFKYRDNRYHELGVLKGTHGNQNYPLPGDLDIAGLRSVVIWCERFSVAFGSAAVDL</sequence>
<evidence type="ECO:0000256" key="1">
    <source>
        <dbReference type="SAM" id="MobiDB-lite"/>
    </source>
</evidence>
<evidence type="ECO:0000313" key="5">
    <source>
        <dbReference type="Proteomes" id="UP000185511"/>
    </source>
</evidence>
<dbReference type="KEGG" id="acad:UA74_00510"/>
<feature type="transmembrane region" description="Helical" evidence="2">
    <location>
        <begin position="12"/>
        <end position="35"/>
    </location>
</feature>
<evidence type="ECO:0000313" key="4">
    <source>
        <dbReference type="EMBL" id="APU12201.1"/>
    </source>
</evidence>